<sequence length="238" mass="25936">MSSKLLTETFQTVTLFKLLAIACLSLGYFTWSSVPRWRDLGTNSSKQAYVDLKNHCAHTFPIGASEYLRRHEALANVLLKLNASAYIAEPGASAAFYGNLSTTNWRLSERPLLLIITAFGQSGESSKARANVSVLTPKFESARAKALPIPSADQVQYVEWPEDANPYAVAVEALSNKAGTIFVDSGIRKFIADGLQAALPNAKILSAPQEIAQLRERKSSAEINLLTCANEVLLASFR</sequence>
<reference evidence="2" key="1">
    <citation type="submission" date="2020-07" db="EMBL/GenBank/DDBJ databases">
        <authorList>
            <person name="Nieuwenhuis M."/>
            <person name="Van De Peppel L.J.J."/>
        </authorList>
    </citation>
    <scope>NUCLEOTIDE SEQUENCE</scope>
    <source>
        <strain evidence="2">AP01</strain>
        <tissue evidence="2">Mycelium</tissue>
    </source>
</reference>
<evidence type="ECO:0000313" key="3">
    <source>
        <dbReference type="Proteomes" id="UP000775547"/>
    </source>
</evidence>
<dbReference type="SUPFAM" id="SSF53092">
    <property type="entry name" value="Creatinase/prolidase N-terminal domain"/>
    <property type="match status" value="1"/>
</dbReference>
<dbReference type="AlphaFoldDB" id="A0A9P7G8B1"/>
<evidence type="ECO:0000256" key="1">
    <source>
        <dbReference type="SAM" id="Phobius"/>
    </source>
</evidence>
<organism evidence="2 3">
    <name type="scientific">Asterophora parasitica</name>
    <dbReference type="NCBI Taxonomy" id="117018"/>
    <lineage>
        <taxon>Eukaryota</taxon>
        <taxon>Fungi</taxon>
        <taxon>Dikarya</taxon>
        <taxon>Basidiomycota</taxon>
        <taxon>Agaricomycotina</taxon>
        <taxon>Agaricomycetes</taxon>
        <taxon>Agaricomycetidae</taxon>
        <taxon>Agaricales</taxon>
        <taxon>Tricholomatineae</taxon>
        <taxon>Lyophyllaceae</taxon>
        <taxon>Asterophora</taxon>
    </lineage>
</organism>
<dbReference type="Proteomes" id="UP000775547">
    <property type="component" value="Unassembled WGS sequence"/>
</dbReference>
<name>A0A9P7G8B1_9AGAR</name>
<proteinExistence type="predicted"/>
<evidence type="ECO:0000313" key="2">
    <source>
        <dbReference type="EMBL" id="KAG5645917.1"/>
    </source>
</evidence>
<dbReference type="Gene3D" id="3.40.350.10">
    <property type="entry name" value="Creatinase/prolidase N-terminal domain"/>
    <property type="match status" value="1"/>
</dbReference>
<keyword evidence="1" id="KW-1133">Transmembrane helix</keyword>
<keyword evidence="3" id="KW-1185">Reference proteome</keyword>
<dbReference type="OrthoDB" id="9995434at2759"/>
<feature type="transmembrane region" description="Helical" evidence="1">
    <location>
        <begin position="12"/>
        <end position="31"/>
    </location>
</feature>
<accession>A0A9P7G8B1</accession>
<reference evidence="2" key="2">
    <citation type="submission" date="2021-10" db="EMBL/GenBank/DDBJ databases">
        <title>Phylogenomics reveals ancestral predisposition of the termite-cultivated fungus Termitomyces towards a domesticated lifestyle.</title>
        <authorList>
            <person name="Auxier B."/>
            <person name="Grum-Grzhimaylo A."/>
            <person name="Cardenas M.E."/>
            <person name="Lodge J.D."/>
            <person name="Laessoe T."/>
            <person name="Pedersen O."/>
            <person name="Smith M.E."/>
            <person name="Kuyper T.W."/>
            <person name="Franco-Molano E.A."/>
            <person name="Baroni T.J."/>
            <person name="Aanen D.K."/>
        </authorList>
    </citation>
    <scope>NUCLEOTIDE SEQUENCE</scope>
    <source>
        <strain evidence="2">AP01</strain>
        <tissue evidence="2">Mycelium</tissue>
    </source>
</reference>
<dbReference type="InterPro" id="IPR029149">
    <property type="entry name" value="Creatin/AminoP/Spt16_N"/>
</dbReference>
<protein>
    <submittedName>
        <fullName evidence="2">Uncharacterized protein</fullName>
    </submittedName>
</protein>
<keyword evidence="1" id="KW-0472">Membrane</keyword>
<comment type="caution">
    <text evidence="2">The sequence shown here is derived from an EMBL/GenBank/DDBJ whole genome shotgun (WGS) entry which is preliminary data.</text>
</comment>
<dbReference type="InterPro" id="IPR050659">
    <property type="entry name" value="Peptidase_M24B"/>
</dbReference>
<dbReference type="PANTHER" id="PTHR46112">
    <property type="entry name" value="AMINOPEPTIDASE"/>
    <property type="match status" value="1"/>
</dbReference>
<dbReference type="EMBL" id="JABCKV010000030">
    <property type="protein sequence ID" value="KAG5645917.1"/>
    <property type="molecule type" value="Genomic_DNA"/>
</dbReference>
<dbReference type="PANTHER" id="PTHR46112:SF2">
    <property type="entry name" value="XAA-PRO AMINOPEPTIDASE P-RELATED"/>
    <property type="match status" value="1"/>
</dbReference>
<gene>
    <name evidence="2" type="ORF">DXG03_005064</name>
</gene>
<keyword evidence="1" id="KW-0812">Transmembrane</keyword>